<accession>A0ABN9ZMY8</accession>
<evidence type="ECO:0000313" key="2">
    <source>
        <dbReference type="Proteomes" id="UP001314169"/>
    </source>
</evidence>
<reference evidence="1" key="1">
    <citation type="submission" date="2023-12" db="EMBL/GenBank/DDBJ databases">
        <authorList>
            <person name="Brown T."/>
        </authorList>
    </citation>
    <scope>NUCLEOTIDE SEQUENCE</scope>
</reference>
<keyword evidence="2" id="KW-1185">Reference proteome</keyword>
<proteinExistence type="predicted"/>
<evidence type="ECO:0000313" key="1">
    <source>
        <dbReference type="EMBL" id="CAK6439668.1"/>
    </source>
</evidence>
<gene>
    <name evidence="1" type="ORF">MPIPNATIZW_LOCUS7974</name>
</gene>
<dbReference type="Proteomes" id="UP001314169">
    <property type="component" value="Chromosome 18"/>
</dbReference>
<protein>
    <submittedName>
        <fullName evidence="1">Uncharacterized protein</fullName>
    </submittedName>
</protein>
<organism evidence="1 2">
    <name type="scientific">Pipistrellus nathusii</name>
    <name type="common">Nathusius' pipistrelle</name>
    <dbReference type="NCBI Taxonomy" id="59473"/>
    <lineage>
        <taxon>Eukaryota</taxon>
        <taxon>Metazoa</taxon>
        <taxon>Chordata</taxon>
        <taxon>Craniata</taxon>
        <taxon>Vertebrata</taxon>
        <taxon>Euteleostomi</taxon>
        <taxon>Mammalia</taxon>
        <taxon>Eutheria</taxon>
        <taxon>Laurasiatheria</taxon>
        <taxon>Chiroptera</taxon>
        <taxon>Yangochiroptera</taxon>
        <taxon>Vespertilionidae</taxon>
        <taxon>Pipistrellus</taxon>
    </lineage>
</organism>
<dbReference type="EMBL" id="OY882875">
    <property type="protein sequence ID" value="CAK6439668.1"/>
    <property type="molecule type" value="Genomic_DNA"/>
</dbReference>
<name>A0ABN9ZMY8_PIPNA</name>
<sequence length="107" mass="12288">MCFTGTVSRWNQSQFRGTDTDRKPNGSLGTLLFEAQQMLSDDKVNWNYSFERLVSHLGDKLFIVKDGRQSQLLGLFLVAKASPRQSGQSPVREEEKCMRRCGLFHHH</sequence>